<reference evidence="2" key="1">
    <citation type="submission" date="2016-08" db="EMBL/GenBank/DDBJ databases">
        <title>VSG repertoire of Trypanosoma brucei EATRO 1125.</title>
        <authorList>
            <person name="Cross G.A."/>
        </authorList>
    </citation>
    <scope>NUCLEOTIDE SEQUENCE</scope>
    <source>
        <strain evidence="2">EATRO 1125</strain>
    </source>
</reference>
<evidence type="ECO:0000256" key="1">
    <source>
        <dbReference type="SAM" id="MobiDB-lite"/>
    </source>
</evidence>
<dbReference type="SUPFAM" id="SSF58087">
    <property type="entry name" value="Variant surface glycoprotein (N-terminal domain)"/>
    <property type="match status" value="1"/>
</dbReference>
<dbReference type="VEuPathDB" id="TriTrypDB:Tb927.9.890"/>
<feature type="compositionally biased region" description="Basic and acidic residues" evidence="1">
    <location>
        <begin position="409"/>
        <end position="461"/>
    </location>
</feature>
<accession>A0A1J0R4A9</accession>
<dbReference type="AlphaFoldDB" id="A0A1J0R4A9"/>
<sequence length="482" mass="51840">MGNYNTLHAAIGTSVFLTVIRPLMAGDSKPEIHMTSPCQAAYVLTAIAEQIKAKMSAGDGVAADLKKKIAQAAAGLATPRDEQIAKMSGLILIVLTKQLEQIQTKQHLLRDPTVNIIAKLANLSGHQSAVATLSDIKVRGLDMGNGDPNSADNGKTNINFQSTSADEIKRCHKQLEAKANHFASWAHTTKLDSLKLFTVTITPDNTAAVRVAAVEKNNSAACAKSGVTGTVATSSDNACIIDSPVTAEEAITLYKGSGDFGLAEKAVTYSGNFKQFAQKTAIDLLEVAASWEKTSMTFDAGKISSCASDDDFRAAVGATWTGLSREAALGDKSEAATQLIFIKYGDDSTFSNRYWDKLTQIKLPTTLLGEKQTQTIKEVKTMDEASKMLLQALLEVKTKNQASPSCPTKTEKAEEPKKTADECKKHTTEKPCKDEKGCDFDEKKDPKCFPKAETDKKDEKSFSSNMRVSVLQVFAALVLAAL</sequence>
<feature type="region of interest" description="Disordered" evidence="1">
    <location>
        <begin position="401"/>
        <end position="462"/>
    </location>
</feature>
<name>A0A1J0R4A9_9TRYP</name>
<protein>
    <submittedName>
        <fullName evidence="2">Variant surface glycoprotein 1125.373</fullName>
    </submittedName>
</protein>
<dbReference type="VEuPathDB" id="TriTrypDB:Tb427_000133300"/>
<proteinExistence type="predicted"/>
<dbReference type="VEuPathDB" id="TriTrypDB:Tb1125.11.18030"/>
<organism evidence="2">
    <name type="scientific">Trypanosoma brucei</name>
    <dbReference type="NCBI Taxonomy" id="5691"/>
    <lineage>
        <taxon>Eukaryota</taxon>
        <taxon>Discoba</taxon>
        <taxon>Euglenozoa</taxon>
        <taxon>Kinetoplastea</taxon>
        <taxon>Metakinetoplastina</taxon>
        <taxon>Trypanosomatida</taxon>
        <taxon>Trypanosomatidae</taxon>
        <taxon>Trypanosoma</taxon>
    </lineage>
</organism>
<evidence type="ECO:0000313" key="2">
    <source>
        <dbReference type="EMBL" id="APD72664.1"/>
    </source>
</evidence>
<dbReference type="EMBL" id="KX698708">
    <property type="protein sequence ID" value="APD72664.1"/>
    <property type="molecule type" value="Genomic_DNA"/>
</dbReference>